<keyword evidence="2" id="KW-0812">Transmembrane</keyword>
<dbReference type="InterPro" id="IPR037066">
    <property type="entry name" value="Plug_dom_sf"/>
</dbReference>
<dbReference type="GO" id="GO:0009279">
    <property type="term" value="C:cell outer membrane"/>
    <property type="evidence" value="ECO:0007669"/>
    <property type="project" value="UniProtKB-SubCell"/>
</dbReference>
<dbReference type="InterPro" id="IPR023996">
    <property type="entry name" value="TonB-dep_OMP_SusC/RagA"/>
</dbReference>
<keyword evidence="2" id="KW-0813">Transport</keyword>
<keyword evidence="2" id="KW-0472">Membrane</keyword>
<dbReference type="Proteomes" id="UP000284379">
    <property type="component" value="Unassembled WGS sequence"/>
</dbReference>
<dbReference type="InterPro" id="IPR012910">
    <property type="entry name" value="Plug_dom"/>
</dbReference>
<comment type="similarity">
    <text evidence="2">Belongs to the TonB-dependent receptor family.</text>
</comment>
<evidence type="ECO:0000259" key="4">
    <source>
        <dbReference type="Pfam" id="PF07715"/>
    </source>
</evidence>
<proteinExistence type="inferred from homology"/>
<feature type="domain" description="TonB-dependent receptor plug" evidence="4">
    <location>
        <begin position="118"/>
        <end position="224"/>
    </location>
</feature>
<evidence type="ECO:0000256" key="3">
    <source>
        <dbReference type="SAM" id="SignalP"/>
    </source>
</evidence>
<dbReference type="Pfam" id="PF07715">
    <property type="entry name" value="Plug"/>
    <property type="match status" value="1"/>
</dbReference>
<dbReference type="NCBIfam" id="TIGR04056">
    <property type="entry name" value="OMP_RagA_SusC"/>
    <property type="match status" value="1"/>
</dbReference>
<keyword evidence="2" id="KW-1134">Transmembrane beta strand</keyword>
<organism evidence="5 6">
    <name type="scientific">Bacteroides nordii</name>
    <dbReference type="NCBI Taxonomy" id="291645"/>
    <lineage>
        <taxon>Bacteria</taxon>
        <taxon>Pseudomonadati</taxon>
        <taxon>Bacteroidota</taxon>
        <taxon>Bacteroidia</taxon>
        <taxon>Bacteroidales</taxon>
        <taxon>Bacteroidaceae</taxon>
        <taxon>Bacteroides</taxon>
    </lineage>
</organism>
<feature type="signal peptide" evidence="3">
    <location>
        <begin position="1"/>
        <end position="21"/>
    </location>
</feature>
<dbReference type="SUPFAM" id="SSF56935">
    <property type="entry name" value="Porins"/>
    <property type="match status" value="1"/>
</dbReference>
<keyword evidence="5" id="KW-0675">Receptor</keyword>
<dbReference type="Gene3D" id="2.170.130.10">
    <property type="entry name" value="TonB-dependent receptor, plug domain"/>
    <property type="match status" value="1"/>
</dbReference>
<evidence type="ECO:0000256" key="1">
    <source>
        <dbReference type="ARBA" id="ARBA00022729"/>
    </source>
</evidence>
<sequence>MIKKLMLLLTCLLVGTNIIIAQTSKVTGVVISEEDNLPVVGASVSIIGTDMGTITDIDGNFTLSNIPSSAHKIRISFIGLATYEGEIKPNMKVILKSDSQLVDEVVVIGYGTGKKLGSVVGSVSTVNNKVLEAKPTMNFADALQGQVAGMQVFTSSGEPTATSSMRVRGYTSLNAGTSPLYILDGAPVSNDVFTSLNPNDIENVTVLKDASSTSIYGARAANGVVYITTKKGKMSEKANITIRGQYGISQLPDFKKDMMNAQEFIQFKLMCDPSLANNAQFQADKAKIEKYGLSMDWADYVLRDNTPTYSIDANISGASGSTNYYVSAGHFDQEGTSFQSGMTRENFRVNLNTKLKDWLKFGVNSAISYQDYVTTLGIRDNNEGAWVNSPLILARTGRPIDFPYEIIENENGTWSRGEDLLYLPGTGYTNPMMIFRNSSIKNERILGNLNTFIELTPLKGLTIKGAQAFEGYIYKYRGVNYPWEDNEFNGNVSEQFQRASNWTFTNTVEYKHTFAKKHFMTLLAGQESIIHNADGFSASGKGIEDKRLTQLSAISASSAKVDGARSEYVFNSYFFRGEYNYDERYYLDASFRRDGSSRFSKDHRWASFFSIGAMYNIKNEAFLKDTKWLNDLRLKVSYGTTGNSEIGNYASLGMVAGSGKYNYNNQSGWVIGTVGNSDLTWETLKNFSTGISTRVFDRLDFSIEYYRKKTVDMLMDVPFSLTTGHSTGMGNVGTLLNTGVDLNMNLDLLNTNNFRWSVYANFNYNKTKIESLFNGLDELAFPQYGLKYQVGHDPNEYYSVLCAGVDPRDGSLMYYDLNGNKTKTFTMDNMQFTGKKMFAPCSGGFGTSLGWKGITMMIDFSWIGERYLINNDRFFTENPTNSNMVNMNRRMLSMWQKPGDITDVPRYGTASENLLRTNYFLENAAFVRLKNLTIAYELPKNILKKTKIIEGIRVFATGRNLLTFTQFSGIDPEIDSNLALGDYPNSRQYTIGLEVKF</sequence>
<dbReference type="RefSeq" id="WP_122201886.1">
    <property type="nucleotide sequence ID" value="NZ_CABJFV010000013.1"/>
</dbReference>
<dbReference type="InterPro" id="IPR008969">
    <property type="entry name" value="CarboxyPept-like_regulatory"/>
</dbReference>
<keyword evidence="1 3" id="KW-0732">Signal</keyword>
<dbReference type="GO" id="GO:0015344">
    <property type="term" value="F:siderophore uptake transmembrane transporter activity"/>
    <property type="evidence" value="ECO:0007669"/>
    <property type="project" value="TreeGrafter"/>
</dbReference>
<dbReference type="Pfam" id="PF13715">
    <property type="entry name" value="CarbopepD_reg_2"/>
    <property type="match status" value="1"/>
</dbReference>
<dbReference type="GO" id="GO:0044718">
    <property type="term" value="P:siderophore transmembrane transport"/>
    <property type="evidence" value="ECO:0007669"/>
    <property type="project" value="TreeGrafter"/>
</dbReference>
<dbReference type="PANTHER" id="PTHR30069">
    <property type="entry name" value="TONB-DEPENDENT OUTER MEMBRANE RECEPTOR"/>
    <property type="match status" value="1"/>
</dbReference>
<dbReference type="PANTHER" id="PTHR30069:SF29">
    <property type="entry name" value="HEMOGLOBIN AND HEMOGLOBIN-HAPTOGLOBIN-BINDING PROTEIN 1-RELATED"/>
    <property type="match status" value="1"/>
</dbReference>
<dbReference type="EMBL" id="QSGO01000013">
    <property type="protein sequence ID" value="RHB33828.1"/>
    <property type="molecule type" value="Genomic_DNA"/>
</dbReference>
<gene>
    <name evidence="5" type="ORF">DW888_15170</name>
</gene>
<dbReference type="Gene3D" id="2.60.40.1120">
    <property type="entry name" value="Carboxypeptidase-like, regulatory domain"/>
    <property type="match status" value="1"/>
</dbReference>
<name>A0A413VJR6_9BACE</name>
<dbReference type="AlphaFoldDB" id="A0A413VJR6"/>
<comment type="subcellular location">
    <subcellularLocation>
        <location evidence="2">Cell outer membrane</location>
        <topology evidence="2">Multi-pass membrane protein</topology>
    </subcellularLocation>
</comment>
<dbReference type="PROSITE" id="PS52016">
    <property type="entry name" value="TONB_DEPENDENT_REC_3"/>
    <property type="match status" value="1"/>
</dbReference>
<evidence type="ECO:0000313" key="6">
    <source>
        <dbReference type="Proteomes" id="UP000284379"/>
    </source>
</evidence>
<evidence type="ECO:0000256" key="2">
    <source>
        <dbReference type="PROSITE-ProRule" id="PRU01360"/>
    </source>
</evidence>
<accession>A0A413VJR6</accession>
<keyword evidence="2" id="KW-0998">Cell outer membrane</keyword>
<comment type="caution">
    <text evidence="5">The sequence shown here is derived from an EMBL/GenBank/DDBJ whole genome shotgun (WGS) entry which is preliminary data.</text>
</comment>
<dbReference type="InterPro" id="IPR039426">
    <property type="entry name" value="TonB-dep_rcpt-like"/>
</dbReference>
<reference evidence="5 6" key="1">
    <citation type="submission" date="2018-08" db="EMBL/GenBank/DDBJ databases">
        <title>A genome reference for cultivated species of the human gut microbiota.</title>
        <authorList>
            <person name="Zou Y."/>
            <person name="Xue W."/>
            <person name="Luo G."/>
        </authorList>
    </citation>
    <scope>NUCLEOTIDE SEQUENCE [LARGE SCALE GENOMIC DNA]</scope>
    <source>
        <strain evidence="5 6">AM40-30BH</strain>
    </source>
</reference>
<feature type="chain" id="PRO_5019112820" evidence="3">
    <location>
        <begin position="22"/>
        <end position="997"/>
    </location>
</feature>
<evidence type="ECO:0000313" key="5">
    <source>
        <dbReference type="EMBL" id="RHB33828.1"/>
    </source>
</evidence>
<dbReference type="SUPFAM" id="SSF49464">
    <property type="entry name" value="Carboxypeptidase regulatory domain-like"/>
    <property type="match status" value="1"/>
</dbReference>
<dbReference type="InterPro" id="IPR023997">
    <property type="entry name" value="TonB-dep_OMP_SusC/RagA_CS"/>
</dbReference>
<protein>
    <submittedName>
        <fullName evidence="5">TonB-dependent receptor</fullName>
    </submittedName>
</protein>
<dbReference type="NCBIfam" id="TIGR04057">
    <property type="entry name" value="SusC_RagA_signa"/>
    <property type="match status" value="1"/>
</dbReference>